<protein>
    <submittedName>
        <fullName evidence="7">MFS-type transporter</fullName>
    </submittedName>
</protein>
<evidence type="ECO:0000256" key="4">
    <source>
        <dbReference type="SAM" id="MobiDB-lite"/>
    </source>
</evidence>
<keyword evidence="3 5" id="KW-0472">Membrane</keyword>
<name>S0G2D9_9BACT</name>
<evidence type="ECO:0000256" key="2">
    <source>
        <dbReference type="ARBA" id="ARBA00022989"/>
    </source>
</evidence>
<dbReference type="Pfam" id="PF07690">
    <property type="entry name" value="MFS_1"/>
    <property type="match status" value="1"/>
</dbReference>
<feature type="transmembrane region" description="Helical" evidence="5">
    <location>
        <begin position="202"/>
        <end position="225"/>
    </location>
</feature>
<feature type="transmembrane region" description="Helical" evidence="5">
    <location>
        <begin position="290"/>
        <end position="309"/>
    </location>
</feature>
<dbReference type="InterPro" id="IPR047200">
    <property type="entry name" value="MFS_YcaD-like"/>
</dbReference>
<keyword evidence="1 5" id="KW-0812">Transmembrane</keyword>
<dbReference type="EMBL" id="APJX01000009">
    <property type="protein sequence ID" value="EMS78317.1"/>
    <property type="molecule type" value="Genomic_DNA"/>
</dbReference>
<keyword evidence="2 5" id="KW-1133">Transmembrane helix</keyword>
<feature type="transmembrane region" description="Helical" evidence="5">
    <location>
        <begin position="41"/>
        <end position="61"/>
    </location>
</feature>
<dbReference type="CDD" id="cd17477">
    <property type="entry name" value="MFS_YcaD_like"/>
    <property type="match status" value="1"/>
</dbReference>
<dbReference type="RefSeq" id="WP_006967751.1">
    <property type="nucleotide sequence ID" value="NZ_APJX01000009.1"/>
</dbReference>
<reference evidence="7 8" key="1">
    <citation type="journal article" date="2013" name="Genome Announc.">
        <title>Draft Genome Sequence of Desulfotignum phosphitoxidans DSM 13687 Strain FiPS-3.</title>
        <authorList>
            <person name="Poehlein A."/>
            <person name="Daniel R."/>
            <person name="Simeonova D.D."/>
        </authorList>
    </citation>
    <scope>NUCLEOTIDE SEQUENCE [LARGE SCALE GENOMIC DNA]</scope>
    <source>
        <strain evidence="7 8">DSM 13687</strain>
    </source>
</reference>
<dbReference type="GO" id="GO:0005886">
    <property type="term" value="C:plasma membrane"/>
    <property type="evidence" value="ECO:0007669"/>
    <property type="project" value="TreeGrafter"/>
</dbReference>
<feature type="transmembrane region" description="Helical" evidence="5">
    <location>
        <begin position="264"/>
        <end position="284"/>
    </location>
</feature>
<feature type="transmembrane region" description="Helical" evidence="5">
    <location>
        <begin position="357"/>
        <end position="375"/>
    </location>
</feature>
<feature type="transmembrane region" description="Helical" evidence="5">
    <location>
        <begin position="131"/>
        <end position="149"/>
    </location>
</feature>
<gene>
    <name evidence="7" type="ORF">Dpo_9c01490</name>
</gene>
<dbReference type="AlphaFoldDB" id="S0G2D9"/>
<feature type="transmembrane region" description="Helical" evidence="5">
    <location>
        <begin position="161"/>
        <end position="181"/>
    </location>
</feature>
<evidence type="ECO:0000313" key="8">
    <source>
        <dbReference type="Proteomes" id="UP000014216"/>
    </source>
</evidence>
<feature type="transmembrane region" description="Helical" evidence="5">
    <location>
        <begin position="330"/>
        <end position="351"/>
    </location>
</feature>
<feature type="compositionally biased region" description="Polar residues" evidence="4">
    <location>
        <begin position="414"/>
        <end position="425"/>
    </location>
</feature>
<keyword evidence="8" id="KW-1185">Reference proteome</keyword>
<comment type="caution">
    <text evidence="7">The sequence shown here is derived from an EMBL/GenBank/DDBJ whole genome shotgun (WGS) entry which is preliminary data.</text>
</comment>
<organism evidence="7 8">
    <name type="scientific">Desulfotignum phosphitoxidans DSM 13687</name>
    <dbReference type="NCBI Taxonomy" id="1286635"/>
    <lineage>
        <taxon>Bacteria</taxon>
        <taxon>Pseudomonadati</taxon>
        <taxon>Thermodesulfobacteriota</taxon>
        <taxon>Desulfobacteria</taxon>
        <taxon>Desulfobacterales</taxon>
        <taxon>Desulfobacteraceae</taxon>
        <taxon>Desulfotignum</taxon>
    </lineage>
</organism>
<dbReference type="GO" id="GO:0022857">
    <property type="term" value="F:transmembrane transporter activity"/>
    <property type="evidence" value="ECO:0007669"/>
    <property type="project" value="InterPro"/>
</dbReference>
<evidence type="ECO:0000256" key="5">
    <source>
        <dbReference type="SAM" id="Phobius"/>
    </source>
</evidence>
<accession>S0G2D9</accession>
<feature type="transmembrane region" description="Helical" evidence="5">
    <location>
        <begin position="9"/>
        <end position="29"/>
    </location>
</feature>
<dbReference type="OrthoDB" id="9797524at2"/>
<proteinExistence type="predicted"/>
<evidence type="ECO:0000256" key="3">
    <source>
        <dbReference type="ARBA" id="ARBA00023136"/>
    </source>
</evidence>
<feature type="transmembrane region" description="Helical" evidence="5">
    <location>
        <begin position="237"/>
        <end position="257"/>
    </location>
</feature>
<dbReference type="PROSITE" id="PS50850">
    <property type="entry name" value="MFS"/>
    <property type="match status" value="1"/>
</dbReference>
<feature type="region of interest" description="Disordered" evidence="4">
    <location>
        <begin position="414"/>
        <end position="434"/>
    </location>
</feature>
<dbReference type="InterPro" id="IPR020846">
    <property type="entry name" value="MFS_dom"/>
</dbReference>
<dbReference type="SUPFAM" id="SSF103473">
    <property type="entry name" value="MFS general substrate transporter"/>
    <property type="match status" value="1"/>
</dbReference>
<dbReference type="InterPro" id="IPR036259">
    <property type="entry name" value="MFS_trans_sf"/>
</dbReference>
<feature type="transmembrane region" description="Helical" evidence="5">
    <location>
        <begin position="73"/>
        <end position="91"/>
    </location>
</feature>
<dbReference type="PANTHER" id="PTHR23521">
    <property type="entry name" value="TRANSPORTER MFS SUPERFAMILY"/>
    <property type="match status" value="1"/>
</dbReference>
<sequence length="434" mass="47232">MYANIRPFIALYSSVVLMMMGLGLLNTFLGFRLSLEGVSTQVTGLVLSSYFVGLVAGTSYCRKIIQNVGHIRAFAAFTAVTAAVVMVHGFYTSPLLWAGLRFVAGVSNMGLFMVIESWLNECAEPKFRGRIFSIYMIVTYMGSTVGQQLLNVGDVRSQTLFLVAGVFVVLSTVPVAMTRSIHPKLPKVQQKALKTILRKAPISMLGCFGSGLLHSAFYTMGPVFAHQIQLSVGQISWFMTLTVFGGLMLQWPVGLISDRLDRSLVLPFLGIILAMISLVILISFQHSLGFLLGTTTLFGGIFFSIYPVAVARAHDIFDAQDVVKVSSVLLLFYGIGAVFGPILSAAVMTLSGTPYGLYFYMIAVSGVYAGVTLLLRRRESVRIVPVDEQVDFVMMETTSDVAMHLDPRMEISSEHAQSTVASNGPVQDHDRAGA</sequence>
<feature type="transmembrane region" description="Helical" evidence="5">
    <location>
        <begin position="97"/>
        <end position="119"/>
    </location>
</feature>
<dbReference type="Proteomes" id="UP000014216">
    <property type="component" value="Unassembled WGS sequence"/>
</dbReference>
<dbReference type="PANTHER" id="PTHR23521:SF3">
    <property type="entry name" value="MFS TRANSPORTER"/>
    <property type="match status" value="1"/>
</dbReference>
<evidence type="ECO:0000259" key="6">
    <source>
        <dbReference type="PROSITE" id="PS50850"/>
    </source>
</evidence>
<feature type="domain" description="Major facilitator superfamily (MFS) profile" evidence="6">
    <location>
        <begin position="1"/>
        <end position="381"/>
    </location>
</feature>
<evidence type="ECO:0000256" key="1">
    <source>
        <dbReference type="ARBA" id="ARBA00022692"/>
    </source>
</evidence>
<evidence type="ECO:0000313" key="7">
    <source>
        <dbReference type="EMBL" id="EMS78317.1"/>
    </source>
</evidence>
<dbReference type="InterPro" id="IPR011701">
    <property type="entry name" value="MFS"/>
</dbReference>
<dbReference type="Gene3D" id="1.20.1250.20">
    <property type="entry name" value="MFS general substrate transporter like domains"/>
    <property type="match status" value="2"/>
</dbReference>